<accession>A0A1V9AC85</accession>
<keyword evidence="2" id="KW-0489">Methyltransferase</keyword>
<dbReference type="EMBL" id="MWIH01000002">
    <property type="protein sequence ID" value="OQO94683.1"/>
    <property type="molecule type" value="Genomic_DNA"/>
</dbReference>
<dbReference type="Proteomes" id="UP000192591">
    <property type="component" value="Unassembled WGS sequence"/>
</dbReference>
<evidence type="ECO:0000259" key="1">
    <source>
        <dbReference type="Pfam" id="PF13649"/>
    </source>
</evidence>
<evidence type="ECO:0000313" key="2">
    <source>
        <dbReference type="EMBL" id="OQO94683.1"/>
    </source>
</evidence>
<dbReference type="RefSeq" id="WP_081190128.1">
    <property type="nucleotide sequence ID" value="NZ_MWIH01000002.1"/>
</dbReference>
<proteinExistence type="predicted"/>
<dbReference type="SUPFAM" id="SSF53335">
    <property type="entry name" value="S-adenosyl-L-methionine-dependent methyltransferases"/>
    <property type="match status" value="1"/>
</dbReference>
<sequence length="219" mass="24090">MTSLATRAVVNLLYKSPFNPTSSDEPDDAVRDLVEGAESLTPGRALDLGCGHGRHSIYLARNGWDVTGIDLVRDAVTTARRKARDAGVAPSLLQGDVTELGRMGIPEGNDLIVDAGCFHGLPARLRDVYVPEVTRIAASDARLLILGLAKHPVLKGIKLDEVRRRFRGWEVISAQSVAGDEMLRYGSGSPMLRKAFEKGWFDPWRYLLRRVDSSPRERG</sequence>
<dbReference type="InterPro" id="IPR041698">
    <property type="entry name" value="Methyltransf_25"/>
</dbReference>
<dbReference type="STRING" id="1962155.B1813_00825"/>
<dbReference type="AlphaFoldDB" id="A0A1V9AC85"/>
<organism evidence="2 3">
    <name type="scientific">Saccharomonospora piscinae</name>
    <dbReference type="NCBI Taxonomy" id="687388"/>
    <lineage>
        <taxon>Bacteria</taxon>
        <taxon>Bacillati</taxon>
        <taxon>Actinomycetota</taxon>
        <taxon>Actinomycetes</taxon>
        <taxon>Pseudonocardiales</taxon>
        <taxon>Pseudonocardiaceae</taxon>
        <taxon>Saccharomonospora</taxon>
    </lineage>
</organism>
<dbReference type="CDD" id="cd02440">
    <property type="entry name" value="AdoMet_MTases"/>
    <property type="match status" value="1"/>
</dbReference>
<keyword evidence="3" id="KW-1185">Reference proteome</keyword>
<evidence type="ECO:0000313" key="3">
    <source>
        <dbReference type="Proteomes" id="UP000192591"/>
    </source>
</evidence>
<feature type="domain" description="Methyltransferase" evidence="1">
    <location>
        <begin position="46"/>
        <end position="136"/>
    </location>
</feature>
<keyword evidence="2" id="KW-0808">Transferase</keyword>
<dbReference type="GO" id="GO:0032259">
    <property type="term" value="P:methylation"/>
    <property type="evidence" value="ECO:0007669"/>
    <property type="project" value="UniProtKB-KW"/>
</dbReference>
<protein>
    <submittedName>
        <fullName evidence="2">SAM-dependent methyltransferase</fullName>
    </submittedName>
</protein>
<comment type="caution">
    <text evidence="2">The sequence shown here is derived from an EMBL/GenBank/DDBJ whole genome shotgun (WGS) entry which is preliminary data.</text>
</comment>
<dbReference type="GO" id="GO:0008168">
    <property type="term" value="F:methyltransferase activity"/>
    <property type="evidence" value="ECO:0007669"/>
    <property type="project" value="UniProtKB-KW"/>
</dbReference>
<gene>
    <name evidence="2" type="ORF">B1813_00825</name>
</gene>
<name>A0A1V9AC85_SACPI</name>
<reference evidence="2 3" key="1">
    <citation type="submission" date="2017-02" db="EMBL/GenBank/DDBJ databases">
        <title>Draft genome of Saccharomonospora sp. 154.</title>
        <authorList>
            <person name="Alonso-Carmona G.S."/>
            <person name="De La Haba R."/>
            <person name="Vera-Gargallo B."/>
            <person name="Sandoval-Trujillo A.H."/>
            <person name="Ramirez-Duran N."/>
            <person name="Ventosa A."/>
        </authorList>
    </citation>
    <scope>NUCLEOTIDE SEQUENCE [LARGE SCALE GENOMIC DNA]</scope>
    <source>
        <strain evidence="2 3">LRS4.154</strain>
    </source>
</reference>
<dbReference type="Pfam" id="PF13649">
    <property type="entry name" value="Methyltransf_25"/>
    <property type="match status" value="1"/>
</dbReference>
<dbReference type="Gene3D" id="3.40.50.150">
    <property type="entry name" value="Vaccinia Virus protein VP39"/>
    <property type="match status" value="1"/>
</dbReference>
<dbReference type="InterPro" id="IPR029063">
    <property type="entry name" value="SAM-dependent_MTases_sf"/>
</dbReference>